<evidence type="ECO:0000313" key="1">
    <source>
        <dbReference type="EMBL" id="GAA4032010.1"/>
    </source>
</evidence>
<organism evidence="1 2">
    <name type="scientific">Actimicrobium antarcticum</name>
    <dbReference type="NCBI Taxonomy" id="1051899"/>
    <lineage>
        <taxon>Bacteria</taxon>
        <taxon>Pseudomonadati</taxon>
        <taxon>Pseudomonadota</taxon>
        <taxon>Betaproteobacteria</taxon>
        <taxon>Burkholderiales</taxon>
        <taxon>Oxalobacteraceae</taxon>
        <taxon>Actimicrobium</taxon>
    </lineage>
</organism>
<gene>
    <name evidence="1" type="ORF">GCM10022212_33500</name>
</gene>
<comment type="caution">
    <text evidence="1">The sequence shown here is derived from an EMBL/GenBank/DDBJ whole genome shotgun (WGS) entry which is preliminary data.</text>
</comment>
<reference evidence="2" key="1">
    <citation type="journal article" date="2019" name="Int. J. Syst. Evol. Microbiol.">
        <title>The Global Catalogue of Microorganisms (GCM) 10K type strain sequencing project: providing services to taxonomists for standard genome sequencing and annotation.</title>
        <authorList>
            <consortium name="The Broad Institute Genomics Platform"/>
            <consortium name="The Broad Institute Genome Sequencing Center for Infectious Disease"/>
            <person name="Wu L."/>
            <person name="Ma J."/>
        </authorList>
    </citation>
    <scope>NUCLEOTIDE SEQUENCE [LARGE SCALE GENOMIC DNA]</scope>
    <source>
        <strain evidence="2">JCM 16673</strain>
    </source>
</reference>
<keyword evidence="2" id="KW-1185">Reference proteome</keyword>
<dbReference type="RefSeq" id="WP_344765071.1">
    <property type="nucleotide sequence ID" value="NZ_BAAAZE010000014.1"/>
</dbReference>
<name>A0ABP7TVP8_9BURK</name>
<accession>A0ABP7TVP8</accession>
<evidence type="ECO:0000313" key="2">
    <source>
        <dbReference type="Proteomes" id="UP001501353"/>
    </source>
</evidence>
<protein>
    <submittedName>
        <fullName evidence="1">Uncharacterized protein</fullName>
    </submittedName>
</protein>
<dbReference type="EMBL" id="BAAAZE010000014">
    <property type="protein sequence ID" value="GAA4032010.1"/>
    <property type="molecule type" value="Genomic_DNA"/>
</dbReference>
<dbReference type="Proteomes" id="UP001501353">
    <property type="component" value="Unassembled WGS sequence"/>
</dbReference>
<proteinExistence type="predicted"/>
<sequence length="372" mass="39469">MGFDLSSVVAGYKGYKAADQYARDETFLQAQRDYMQADMAERTAGAPSRAKAQEFNDAKINSGMGLLPQQTANAQGALDAQAADQAFASERRPGLQDTAVMGDATARTNARTADTNAQTAGLESAANYKFAPIRIRTALTNGILDTNTARVHSMAAIGQALVGNDIEGAKSIAHDLADNTDLFPGLKGKRIGSLTSGADANGQKVVNMLAEDGSTMGQIPFAAFAGAMRQTQSKPDLKEVKDGHSLVSVGRDGAATEVYRNQGDPVAKAAANQTSLQKNAAYIQKVYGLTEKEALAQAQTGSREDRFTTVNRQMSKNQMYQSQTDPAKRAAMRKPYEDEYDAVYKNGPQTASAQAPAAVPANVLKLFDGPGL</sequence>